<gene>
    <name evidence="2" type="ORF">PG993_008638</name>
</gene>
<evidence type="ECO:0000256" key="1">
    <source>
        <dbReference type="SAM" id="MobiDB-lite"/>
    </source>
</evidence>
<protein>
    <submittedName>
        <fullName evidence="2">Uncharacterized protein</fullName>
    </submittedName>
</protein>
<proteinExistence type="predicted"/>
<dbReference type="EMBL" id="JAQQWK010000007">
    <property type="protein sequence ID" value="KAK8036655.1"/>
    <property type="molecule type" value="Genomic_DNA"/>
</dbReference>
<accession>A0ABR1SQP6</accession>
<name>A0ABR1SQP6_9PEZI</name>
<comment type="caution">
    <text evidence="2">The sequence shown here is derived from an EMBL/GenBank/DDBJ whole genome shotgun (WGS) entry which is preliminary data.</text>
</comment>
<evidence type="ECO:0000313" key="3">
    <source>
        <dbReference type="Proteomes" id="UP001444661"/>
    </source>
</evidence>
<feature type="region of interest" description="Disordered" evidence="1">
    <location>
        <begin position="34"/>
        <end position="71"/>
    </location>
</feature>
<dbReference type="Proteomes" id="UP001444661">
    <property type="component" value="Unassembled WGS sequence"/>
</dbReference>
<evidence type="ECO:0000313" key="2">
    <source>
        <dbReference type="EMBL" id="KAK8036655.1"/>
    </source>
</evidence>
<keyword evidence="3" id="KW-1185">Reference proteome</keyword>
<reference evidence="2 3" key="1">
    <citation type="submission" date="2023-01" db="EMBL/GenBank/DDBJ databases">
        <title>Analysis of 21 Apiospora genomes using comparative genomics revels a genus with tremendous synthesis potential of carbohydrate active enzymes and secondary metabolites.</title>
        <authorList>
            <person name="Sorensen T."/>
        </authorList>
    </citation>
    <scope>NUCLEOTIDE SEQUENCE [LARGE SCALE GENOMIC DNA]</scope>
    <source>
        <strain evidence="2 3">CBS 33761</strain>
    </source>
</reference>
<sequence length="218" mass="23383">MIKNRRYATSVDHHGEIAPPTTFNQAIASELAVNESNPPPDLQISRKRSSTASRTHELKRVKTKATTTVPQSQNHAYCPATELASLSSREGSELTPIRNSELTSTGDTGWAFAEPTICRPDKSGWAFTNADVMSAEDSGWAFTDSSSNIAANLPVSTNTGSAQLESTSVAANYDQSAFAGIETTSLQWHDPAAYEGGSVFPLMAPTNIPYNSEDLPDT</sequence>
<organism evidence="2 3">
    <name type="scientific">Apiospora rasikravindrae</name>
    <dbReference type="NCBI Taxonomy" id="990691"/>
    <lineage>
        <taxon>Eukaryota</taxon>
        <taxon>Fungi</taxon>
        <taxon>Dikarya</taxon>
        <taxon>Ascomycota</taxon>
        <taxon>Pezizomycotina</taxon>
        <taxon>Sordariomycetes</taxon>
        <taxon>Xylariomycetidae</taxon>
        <taxon>Amphisphaeriales</taxon>
        <taxon>Apiosporaceae</taxon>
        <taxon>Apiospora</taxon>
    </lineage>
</organism>